<feature type="signal peptide" evidence="4">
    <location>
        <begin position="1"/>
        <end position="26"/>
    </location>
</feature>
<feature type="domain" description="LamG-like jellyroll fold" evidence="5">
    <location>
        <begin position="995"/>
        <end position="1136"/>
    </location>
</feature>
<keyword evidence="7" id="KW-1185">Reference proteome</keyword>
<dbReference type="SUPFAM" id="SSF49899">
    <property type="entry name" value="Concanavalin A-like lectins/glucanases"/>
    <property type="match status" value="3"/>
</dbReference>
<keyword evidence="1 4" id="KW-0732">Signal</keyword>
<dbReference type="RefSeq" id="WP_189647756.1">
    <property type="nucleotide sequence ID" value="NZ_BMRC01000005.1"/>
</dbReference>
<evidence type="ECO:0000256" key="4">
    <source>
        <dbReference type="SAM" id="SignalP"/>
    </source>
</evidence>
<dbReference type="InterPro" id="IPR006558">
    <property type="entry name" value="LamG-like"/>
</dbReference>
<feature type="region of interest" description="Disordered" evidence="3">
    <location>
        <begin position="614"/>
        <end position="636"/>
    </location>
</feature>
<keyword evidence="2" id="KW-1015">Disulfide bond</keyword>
<evidence type="ECO:0000313" key="6">
    <source>
        <dbReference type="EMBL" id="MFB9208733.1"/>
    </source>
</evidence>
<evidence type="ECO:0000256" key="2">
    <source>
        <dbReference type="ARBA" id="ARBA00023157"/>
    </source>
</evidence>
<dbReference type="PANTHER" id="PTHR46943:SF1">
    <property type="entry name" value="PENTRAXIN-RELATED PROTEIN PTX3"/>
    <property type="match status" value="1"/>
</dbReference>
<proteinExistence type="predicted"/>
<feature type="domain" description="LamG-like jellyroll fold" evidence="5">
    <location>
        <begin position="1225"/>
        <end position="1377"/>
    </location>
</feature>
<dbReference type="InterPro" id="IPR013320">
    <property type="entry name" value="ConA-like_dom_sf"/>
</dbReference>
<feature type="domain" description="LamG-like jellyroll fold" evidence="5">
    <location>
        <begin position="779"/>
        <end position="920"/>
    </location>
</feature>
<dbReference type="SMART" id="SM00560">
    <property type="entry name" value="LamGL"/>
    <property type="match status" value="3"/>
</dbReference>
<organism evidence="6 7">
    <name type="scientific">Nonomuraea spiralis</name>
    <dbReference type="NCBI Taxonomy" id="46182"/>
    <lineage>
        <taxon>Bacteria</taxon>
        <taxon>Bacillati</taxon>
        <taxon>Actinomycetota</taxon>
        <taxon>Actinomycetes</taxon>
        <taxon>Streptosporangiales</taxon>
        <taxon>Streptosporangiaceae</taxon>
        <taxon>Nonomuraea</taxon>
    </lineage>
</organism>
<dbReference type="PANTHER" id="PTHR46943">
    <property type="entry name" value="PENTRAXIN-RELATED PROTEIN PTX3"/>
    <property type="match status" value="1"/>
</dbReference>
<evidence type="ECO:0000256" key="3">
    <source>
        <dbReference type="SAM" id="MobiDB-lite"/>
    </source>
</evidence>
<dbReference type="Proteomes" id="UP001589647">
    <property type="component" value="Unassembled WGS sequence"/>
</dbReference>
<evidence type="ECO:0000256" key="1">
    <source>
        <dbReference type="ARBA" id="ARBA00022729"/>
    </source>
</evidence>
<comment type="caution">
    <text evidence="6">The sequence shown here is derived from an EMBL/GenBank/DDBJ whole genome shotgun (WGS) entry which is preliminary data.</text>
</comment>
<evidence type="ECO:0000313" key="7">
    <source>
        <dbReference type="Proteomes" id="UP001589647"/>
    </source>
</evidence>
<evidence type="ECO:0000259" key="5">
    <source>
        <dbReference type="SMART" id="SM00560"/>
    </source>
</evidence>
<dbReference type="InterPro" id="IPR042837">
    <property type="entry name" value="PTX3"/>
</dbReference>
<dbReference type="EMBL" id="JBHMEI010000078">
    <property type="protein sequence ID" value="MFB9208733.1"/>
    <property type="molecule type" value="Genomic_DNA"/>
</dbReference>
<protein>
    <submittedName>
        <fullName evidence="6">LamG-like jellyroll fold domain-containing protein</fullName>
    </submittedName>
</protein>
<dbReference type="Gene3D" id="2.60.120.200">
    <property type="match status" value="3"/>
</dbReference>
<accession>A0ABV5IVY0</accession>
<dbReference type="Pfam" id="PF13385">
    <property type="entry name" value="Laminin_G_3"/>
    <property type="match status" value="3"/>
</dbReference>
<reference evidence="6 7" key="1">
    <citation type="submission" date="2024-09" db="EMBL/GenBank/DDBJ databases">
        <authorList>
            <person name="Sun Q."/>
            <person name="Mori K."/>
        </authorList>
    </citation>
    <scope>NUCLEOTIDE SEQUENCE [LARGE SCALE GENOMIC DNA]</scope>
    <source>
        <strain evidence="6 7">CCM 3426</strain>
    </source>
</reference>
<feature type="chain" id="PRO_5046594139" evidence="4">
    <location>
        <begin position="27"/>
        <end position="1391"/>
    </location>
</feature>
<name>A0ABV5IVY0_9ACTN</name>
<sequence>MRRRWSAALASVLALSLLTVPSRADAGPAGRAAPEPGPHVTETEAAAEAVRSGRPVEVLGLRGEAREVYAQPGGGFVATEHLFPVRTLKDGAWAPVDTTLVKAEDGSVGPVAAPVGVRLSGGGDGAMLALTRAGRTMSLTWPGTLPAPELQGDTALYRGVLGPDVDLRVQVSARGASHVLVVKTPAAARDPRLRRLRFGLTTPGLRVSADARGRQSVTDAAGGGELFTAAPPRMWDSSAPAGLLARSGAVDDGLRAASAAAPGDTSKVAVMPAATGDGALTLTPDQGMLTSPGTVFPVYIDPVWYSPGESANLMVSSGGWEDYGFKEEGMGRCPISLPPAGAYCGSSFVKRLFYRMPTSRFSGKQIISAEFSVKETYAPSCDGRSVHIYRATGFGTTSTWNSTKDNWADYLTYRDVAKGRTGCPAGDVVFNVLSAVKAAASKGWSATTFGLRAGHEDDEYGWKRFDGDAVLRVYYNTPPPQPKMSQLRSSPGGPCAVYGKPTAVNRIPMIYADNLTDPDNSGTEGEKLSAEFAVVWTDAQGVEKNWHTTTPKKQSAAGSKKSSFSVQIPSGLIPVGAGFSYMVRTYDGAAWSPWSWAGDATACYLRYDPTAPRTPQISSPEYPALNPDDPDTVARDGVGRYGGFSLAFDPEVVKFAYALNTTPDPASAQARTANPQLVRQAPTRPGINTLYVTVWDAAGNFSIGDHSFWVSEGAPEQARLKLDEPAGATALTADTPGVAALAGAGVTLGAEGRTGRGLRLDGLGGGYAATSVPLVRTRAGFTVSAWVRLRRNDGYYNVLAQDALTQSGFQLGVDPAPNGWVFKTPAGDVRGGSGPWTRAGANALPELDTWTHLTGVYDATAKVLRLYVNGTRVAETPVASVLDAQGAFQIGRSLYDGGYANWWPGDVDEVAVLRRAVSDEEAAALAAGTVPQGAAAMWRMEEPAGGSRVYGESAPPTATASGLTLGVPGQVGKAAQFNGSTGYAATADPVVDTGGTYSVSAWVRLPATLPAKDVSVVSQDGLTQSGFYLKYRASTNKWGFMVTAADAMSPTTATVYSAAAAVPGQWTHLVAVHDAVSRKLRLLVNGVDSGSVDMAEPWRSTGGLQLGRARWNGVMGDYWPGAIDDVRLFDRVVSAEEARTLFTVKSDVTGRWRVDQATGTPPVSADSAPVTPGHPLTLAGGARIVTGPGLSIVTPPSGQVAGALDLPGGDGDYASASGPVADTAASFTVSAWAQTAGVPARSMTVLSLAGATNSAITVRYDAAKGRYVLEVPNKDGAGASVATVEHSSFHQSGFGDWDHLAVVFDGFDSRVSLYVNGVLEAAAEAPTVSYREGTRVFAPISSLQLGRARSGGAYPAGQNWAGQIDDVWVLRGAATDDEVAYLANPTEIDEL</sequence>
<gene>
    <name evidence="6" type="ORF">ACFFV7_46650</name>
</gene>